<evidence type="ECO:0000256" key="6">
    <source>
        <dbReference type="SAM" id="MobiDB-lite"/>
    </source>
</evidence>
<dbReference type="GO" id="GO:0008270">
    <property type="term" value="F:zinc ion binding"/>
    <property type="evidence" value="ECO:0007669"/>
    <property type="project" value="InterPro"/>
</dbReference>
<dbReference type="GO" id="GO:0005634">
    <property type="term" value="C:nucleus"/>
    <property type="evidence" value="ECO:0007669"/>
    <property type="project" value="UniProtKB-SubCell"/>
</dbReference>
<feature type="compositionally biased region" description="Low complexity" evidence="6">
    <location>
        <begin position="391"/>
        <end position="400"/>
    </location>
</feature>
<dbReference type="GO" id="GO:0043565">
    <property type="term" value="F:sequence-specific DNA binding"/>
    <property type="evidence" value="ECO:0007669"/>
    <property type="project" value="TreeGrafter"/>
</dbReference>
<evidence type="ECO:0000313" key="9">
    <source>
        <dbReference type="Proteomes" id="UP000703269"/>
    </source>
</evidence>
<keyword evidence="9" id="KW-1185">Reference proteome</keyword>
<dbReference type="Pfam" id="PF00172">
    <property type="entry name" value="Zn_clus"/>
    <property type="match status" value="1"/>
</dbReference>
<dbReference type="CDD" id="cd00067">
    <property type="entry name" value="GAL4"/>
    <property type="match status" value="1"/>
</dbReference>
<feature type="region of interest" description="Disordered" evidence="6">
    <location>
        <begin position="378"/>
        <end position="400"/>
    </location>
</feature>
<evidence type="ECO:0000256" key="3">
    <source>
        <dbReference type="ARBA" id="ARBA00023125"/>
    </source>
</evidence>
<feature type="region of interest" description="Disordered" evidence="6">
    <location>
        <begin position="36"/>
        <end position="60"/>
    </location>
</feature>
<sequence length="610" mass="63783">MPATFPRLEATAATPESAPSTPICVRSRSLRPLDVPASAQAGTEHPPQQAAWPQEPISPPYATPSFTLDPALCGHTFLLSGSQNGVQVLASPMSSSPNPVSRLAIIPPQFQAGGAIHLLSQQYVPNVDPRVDPRMLQQLPSEYGSAFASRAADPQLLYNYQLAAAEQRGQSIGWSARDLVLRSPPLPRQRSAKACKKCRMRKTKCSGGQPCTRCVARGLECEYDEKSTLRGPLKSRAESRGRKSGAKVAVGSSGSRSRSRTADKDDSASPSAHGYTDKIPSVMQPAPASATIAPPARDETPQPFLVHTGAAHALDGSASLGGDPAYAQLVGRSLSDSACAPDSAEVSLIQGYVAPDDHDSVLRLSSARNESWLAAPGVNASDVSDTSRPPSACSDYSQSSSDASGYTLSSDASFTSNASPSPVAWPAMMPRYDYGRPFPTRMLSSSLSSSSLKDALVPRPRRRAFSQASPLAAPDAAHALSSVLRHASLADSEGAARAPAETLLLPGAPGLLSAPPRATLAWGGPHSQPPTPADALRFEDVFNFAPESPVAAPEPFDALASRGNTLKARDAAHAGLGTHAFDATYSPDGFIYGAPLGSPADIHHAAFSHA</sequence>
<organism evidence="8 9">
    <name type="scientific">Phanerochaete sordida</name>
    <dbReference type="NCBI Taxonomy" id="48140"/>
    <lineage>
        <taxon>Eukaryota</taxon>
        <taxon>Fungi</taxon>
        <taxon>Dikarya</taxon>
        <taxon>Basidiomycota</taxon>
        <taxon>Agaricomycotina</taxon>
        <taxon>Agaricomycetes</taxon>
        <taxon>Polyporales</taxon>
        <taxon>Phanerochaetaceae</taxon>
        <taxon>Phanerochaete</taxon>
    </lineage>
</organism>
<keyword evidence="5" id="KW-0539">Nucleus</keyword>
<feature type="region of interest" description="Disordered" evidence="6">
    <location>
        <begin position="1"/>
        <end position="23"/>
    </location>
</feature>
<keyword evidence="4" id="KW-0804">Transcription</keyword>
<evidence type="ECO:0000256" key="2">
    <source>
        <dbReference type="ARBA" id="ARBA00023015"/>
    </source>
</evidence>
<dbReference type="SUPFAM" id="SSF57701">
    <property type="entry name" value="Zn2/Cys6 DNA-binding domain"/>
    <property type="match status" value="1"/>
</dbReference>
<evidence type="ECO:0000259" key="7">
    <source>
        <dbReference type="PROSITE" id="PS50048"/>
    </source>
</evidence>
<comment type="subcellular location">
    <subcellularLocation>
        <location evidence="1">Nucleus</location>
    </subcellularLocation>
</comment>
<protein>
    <recommendedName>
        <fullName evidence="7">Zn(2)-C6 fungal-type domain-containing protein</fullName>
    </recommendedName>
</protein>
<dbReference type="InterPro" id="IPR036864">
    <property type="entry name" value="Zn2-C6_fun-type_DNA-bd_sf"/>
</dbReference>
<dbReference type="PROSITE" id="PS50048">
    <property type="entry name" value="ZN2_CY6_FUNGAL_2"/>
    <property type="match status" value="1"/>
</dbReference>
<feature type="region of interest" description="Disordered" evidence="6">
    <location>
        <begin position="226"/>
        <end position="303"/>
    </location>
</feature>
<dbReference type="AlphaFoldDB" id="A0A9P3G162"/>
<dbReference type="Proteomes" id="UP000703269">
    <property type="component" value="Unassembled WGS sequence"/>
</dbReference>
<feature type="domain" description="Zn(2)-C6 fungal-type" evidence="7">
    <location>
        <begin position="194"/>
        <end position="223"/>
    </location>
</feature>
<dbReference type="Gene3D" id="4.10.240.10">
    <property type="entry name" value="Zn(2)-C6 fungal-type DNA-binding domain"/>
    <property type="match status" value="1"/>
</dbReference>
<dbReference type="PANTHER" id="PTHR47540">
    <property type="entry name" value="THIAMINE REPRESSIBLE GENES REGULATORY PROTEIN THI5"/>
    <property type="match status" value="1"/>
</dbReference>
<dbReference type="InterPro" id="IPR001138">
    <property type="entry name" value="Zn2Cys6_DnaBD"/>
</dbReference>
<dbReference type="GO" id="GO:0000981">
    <property type="term" value="F:DNA-binding transcription factor activity, RNA polymerase II-specific"/>
    <property type="evidence" value="ECO:0007669"/>
    <property type="project" value="InterPro"/>
</dbReference>
<evidence type="ECO:0000313" key="8">
    <source>
        <dbReference type="EMBL" id="GJE87108.1"/>
    </source>
</evidence>
<feature type="compositionally biased region" description="Low complexity" evidence="6">
    <location>
        <begin position="246"/>
        <end position="256"/>
    </location>
</feature>
<keyword evidence="3" id="KW-0238">DNA-binding</keyword>
<dbReference type="PANTHER" id="PTHR47540:SF2">
    <property type="entry name" value="ZN(II)2CYS6 TRANSCRIPTION FACTOR (EUROFUNG)"/>
    <property type="match status" value="1"/>
</dbReference>
<feature type="compositionally biased region" description="Low complexity" evidence="6">
    <location>
        <begin position="285"/>
        <end position="295"/>
    </location>
</feature>
<proteinExistence type="predicted"/>
<accession>A0A9P3G162</accession>
<dbReference type="OrthoDB" id="2399539at2759"/>
<dbReference type="GO" id="GO:0045944">
    <property type="term" value="P:positive regulation of transcription by RNA polymerase II"/>
    <property type="evidence" value="ECO:0007669"/>
    <property type="project" value="TreeGrafter"/>
</dbReference>
<name>A0A9P3G162_9APHY</name>
<dbReference type="InterPro" id="IPR051711">
    <property type="entry name" value="Stress_Response_Reg"/>
</dbReference>
<evidence type="ECO:0000256" key="5">
    <source>
        <dbReference type="ARBA" id="ARBA00023242"/>
    </source>
</evidence>
<keyword evidence="2" id="KW-0805">Transcription regulation</keyword>
<comment type="caution">
    <text evidence="8">The sequence shown here is derived from an EMBL/GenBank/DDBJ whole genome shotgun (WGS) entry which is preliminary data.</text>
</comment>
<evidence type="ECO:0000256" key="4">
    <source>
        <dbReference type="ARBA" id="ARBA00023163"/>
    </source>
</evidence>
<evidence type="ECO:0000256" key="1">
    <source>
        <dbReference type="ARBA" id="ARBA00004123"/>
    </source>
</evidence>
<gene>
    <name evidence="8" type="ORF">PsYK624_031910</name>
</gene>
<dbReference type="EMBL" id="BPQB01000005">
    <property type="protein sequence ID" value="GJE87108.1"/>
    <property type="molecule type" value="Genomic_DNA"/>
</dbReference>
<feature type="compositionally biased region" description="Low complexity" evidence="6">
    <location>
        <begin position="9"/>
        <end position="22"/>
    </location>
</feature>
<reference evidence="8 9" key="1">
    <citation type="submission" date="2021-08" db="EMBL/GenBank/DDBJ databases">
        <title>Draft Genome Sequence of Phanerochaete sordida strain YK-624.</title>
        <authorList>
            <person name="Mori T."/>
            <person name="Dohra H."/>
            <person name="Suzuki T."/>
            <person name="Kawagishi H."/>
            <person name="Hirai H."/>
        </authorList>
    </citation>
    <scope>NUCLEOTIDE SEQUENCE [LARGE SCALE GENOMIC DNA]</scope>
    <source>
        <strain evidence="8 9">YK-624</strain>
    </source>
</reference>
<dbReference type="PROSITE" id="PS00463">
    <property type="entry name" value="ZN2_CY6_FUNGAL_1"/>
    <property type="match status" value="1"/>
</dbReference>
<dbReference type="SMART" id="SM00066">
    <property type="entry name" value="GAL4"/>
    <property type="match status" value="1"/>
</dbReference>